<protein>
    <submittedName>
        <fullName evidence="2">Uncharacterized protein</fullName>
    </submittedName>
</protein>
<evidence type="ECO:0000313" key="3">
    <source>
        <dbReference type="Proteomes" id="UP001190700"/>
    </source>
</evidence>
<feature type="compositionally biased region" description="Polar residues" evidence="1">
    <location>
        <begin position="127"/>
        <end position="146"/>
    </location>
</feature>
<reference evidence="2 3" key="1">
    <citation type="journal article" date="2015" name="Genome Biol. Evol.">
        <title>Comparative Genomics of a Bacterivorous Green Alga Reveals Evolutionary Causalities and Consequences of Phago-Mixotrophic Mode of Nutrition.</title>
        <authorList>
            <person name="Burns J.A."/>
            <person name="Paasch A."/>
            <person name="Narechania A."/>
            <person name="Kim E."/>
        </authorList>
    </citation>
    <scope>NUCLEOTIDE SEQUENCE [LARGE SCALE GENOMIC DNA]</scope>
    <source>
        <strain evidence="2 3">PLY_AMNH</strain>
    </source>
</reference>
<name>A0AAE0KRH2_9CHLO</name>
<evidence type="ECO:0000313" key="2">
    <source>
        <dbReference type="EMBL" id="KAK3257764.1"/>
    </source>
</evidence>
<accession>A0AAE0KRH2</accession>
<feature type="compositionally biased region" description="Basic and acidic residues" evidence="1">
    <location>
        <begin position="7"/>
        <end position="18"/>
    </location>
</feature>
<dbReference type="AlphaFoldDB" id="A0AAE0KRH2"/>
<proteinExistence type="predicted"/>
<keyword evidence="3" id="KW-1185">Reference proteome</keyword>
<comment type="caution">
    <text evidence="2">The sequence shown here is derived from an EMBL/GenBank/DDBJ whole genome shotgun (WGS) entry which is preliminary data.</text>
</comment>
<sequence length="146" mass="15128">MPAPSRKNADPKAQEAGRRAATRSEGSRSGAQGSYKIKEGFQEAGAGGYKIRGSSGRRAATTASEGSEAGRTAARKIEAQKRGAGYNIRGLKKPGAQGGYRSGEAPAVQEATTTSEKHHKEVVQAARQGSRSGAQGSPTRLLSNCI</sequence>
<dbReference type="EMBL" id="LGRX02020140">
    <property type="protein sequence ID" value="KAK3257764.1"/>
    <property type="molecule type" value="Genomic_DNA"/>
</dbReference>
<dbReference type="Proteomes" id="UP001190700">
    <property type="component" value="Unassembled WGS sequence"/>
</dbReference>
<gene>
    <name evidence="2" type="ORF">CYMTET_33162</name>
</gene>
<feature type="region of interest" description="Disordered" evidence="1">
    <location>
        <begin position="1"/>
        <end position="146"/>
    </location>
</feature>
<organism evidence="2 3">
    <name type="scientific">Cymbomonas tetramitiformis</name>
    <dbReference type="NCBI Taxonomy" id="36881"/>
    <lineage>
        <taxon>Eukaryota</taxon>
        <taxon>Viridiplantae</taxon>
        <taxon>Chlorophyta</taxon>
        <taxon>Pyramimonadophyceae</taxon>
        <taxon>Pyramimonadales</taxon>
        <taxon>Pyramimonadaceae</taxon>
        <taxon>Cymbomonas</taxon>
    </lineage>
</organism>
<evidence type="ECO:0000256" key="1">
    <source>
        <dbReference type="SAM" id="MobiDB-lite"/>
    </source>
</evidence>